<dbReference type="PANTHER" id="PTHR13088:SF3">
    <property type="entry name" value="FAS APOPTOTIC INHIBITORY MOLECULE 1"/>
    <property type="match status" value="1"/>
</dbReference>
<evidence type="ECO:0000313" key="2">
    <source>
        <dbReference type="Proteomes" id="UP001152759"/>
    </source>
</evidence>
<sequence>MSSPDLVGVWQVPLSSGVRTIEFEHGTATGKRIVRVDGKEIIRKDWMFKLVGDEAFDLDGTRCIIRVEPYGTFSYCYSFLVDGKSLASFTRQQSKTTSTWVVNDGDTNYRIVLDKNTLDIWVNGKIVDVTRNFVDEGTEMHFPLGNIPAYVKTVSSGDKREGLIYTLIANNEIVDPAE</sequence>
<gene>
    <name evidence="1" type="ORF">BEMITA_LOCUS7292</name>
</gene>
<protein>
    <recommendedName>
        <fullName evidence="3">Fas apoptotic inhibitory molecule 1</fullName>
    </recommendedName>
</protein>
<evidence type="ECO:0008006" key="3">
    <source>
        <dbReference type="Google" id="ProtNLM"/>
    </source>
</evidence>
<organism evidence="1 2">
    <name type="scientific">Bemisia tabaci</name>
    <name type="common">Sweetpotato whitefly</name>
    <name type="synonym">Aleurodes tabaci</name>
    <dbReference type="NCBI Taxonomy" id="7038"/>
    <lineage>
        <taxon>Eukaryota</taxon>
        <taxon>Metazoa</taxon>
        <taxon>Ecdysozoa</taxon>
        <taxon>Arthropoda</taxon>
        <taxon>Hexapoda</taxon>
        <taxon>Insecta</taxon>
        <taxon>Pterygota</taxon>
        <taxon>Neoptera</taxon>
        <taxon>Paraneoptera</taxon>
        <taxon>Hemiptera</taxon>
        <taxon>Sternorrhyncha</taxon>
        <taxon>Aleyrodoidea</taxon>
        <taxon>Aleyrodidae</taxon>
        <taxon>Aleyrodinae</taxon>
        <taxon>Bemisia</taxon>
    </lineage>
</organism>
<accession>A0A9P0F3P1</accession>
<dbReference type="KEGG" id="btab:109035435"/>
<dbReference type="InterPro" id="IPR010695">
    <property type="entry name" value="FAIM1"/>
</dbReference>
<dbReference type="EMBL" id="OU963865">
    <property type="protein sequence ID" value="CAH0388377.1"/>
    <property type="molecule type" value="Genomic_DNA"/>
</dbReference>
<keyword evidence="2" id="KW-1185">Reference proteome</keyword>
<dbReference type="AlphaFoldDB" id="A0A9P0F3P1"/>
<dbReference type="Proteomes" id="UP001152759">
    <property type="component" value="Chromosome 4"/>
</dbReference>
<name>A0A9P0F3P1_BEMTA</name>
<proteinExistence type="predicted"/>
<dbReference type="GO" id="GO:1902042">
    <property type="term" value="P:negative regulation of extrinsic apoptotic signaling pathway via death domain receptors"/>
    <property type="evidence" value="ECO:0007669"/>
    <property type="project" value="TreeGrafter"/>
</dbReference>
<dbReference type="PANTHER" id="PTHR13088">
    <property type="entry name" value="FAS APOPTOTIC INHIBITORY MOLECULE FAIM"/>
    <property type="match status" value="1"/>
</dbReference>
<dbReference type="Pfam" id="PF06905">
    <property type="entry name" value="FAIM1"/>
    <property type="match status" value="1"/>
</dbReference>
<reference evidence="1" key="1">
    <citation type="submission" date="2021-12" db="EMBL/GenBank/DDBJ databases">
        <authorList>
            <person name="King R."/>
        </authorList>
    </citation>
    <scope>NUCLEOTIDE SEQUENCE</scope>
</reference>
<dbReference type="InterPro" id="IPR038513">
    <property type="entry name" value="FAIM1_dom_sf"/>
</dbReference>
<dbReference type="Gene3D" id="2.40.128.180">
    <property type="match status" value="2"/>
</dbReference>
<evidence type="ECO:0000313" key="1">
    <source>
        <dbReference type="EMBL" id="CAH0388377.1"/>
    </source>
</evidence>